<dbReference type="OrthoDB" id="2954877at2759"/>
<proteinExistence type="predicted"/>
<dbReference type="AlphaFoldDB" id="A0A9W8MVV6"/>
<evidence type="ECO:0008006" key="3">
    <source>
        <dbReference type="Google" id="ProtNLM"/>
    </source>
</evidence>
<reference evidence="1" key="1">
    <citation type="submission" date="2022-07" db="EMBL/GenBank/DDBJ databases">
        <title>Genome Sequence of Agrocybe chaxingu.</title>
        <authorList>
            <person name="Buettner E."/>
        </authorList>
    </citation>
    <scope>NUCLEOTIDE SEQUENCE</scope>
    <source>
        <strain evidence="1">MP-N11</strain>
    </source>
</reference>
<comment type="caution">
    <text evidence="1">The sequence shown here is derived from an EMBL/GenBank/DDBJ whole genome shotgun (WGS) entry which is preliminary data.</text>
</comment>
<dbReference type="Proteomes" id="UP001148786">
    <property type="component" value="Unassembled WGS sequence"/>
</dbReference>
<keyword evidence="2" id="KW-1185">Reference proteome</keyword>
<gene>
    <name evidence="1" type="ORF">NLJ89_g4532</name>
</gene>
<sequence>MDVVLKVYTWKFFPNIESLPGFTSSPKTSSGPNSTEQLLAWTESSAYKNMSSLQGEMVPIFYGAYLVKTTEEDDAHFAVALSHIGGVSFLERCNALGSNTTNDLRWYPVALWLLKGVYTLHQSGVRDLDVRNDNLRIVQTPDGSTECMMFLDFAFSSPSSFENRAQAEAHTVDVAIAHDSQEICALIHKANGWATPEEESRSWSFVQWVRDEFGEETWVKEWASDLLEMLKPRERNKGPRRKRGP</sequence>
<evidence type="ECO:0000313" key="1">
    <source>
        <dbReference type="EMBL" id="KAJ3510692.1"/>
    </source>
</evidence>
<accession>A0A9W8MVV6</accession>
<protein>
    <recommendedName>
        <fullName evidence="3">Protein kinase domain-containing protein</fullName>
    </recommendedName>
</protein>
<evidence type="ECO:0000313" key="2">
    <source>
        <dbReference type="Proteomes" id="UP001148786"/>
    </source>
</evidence>
<organism evidence="1 2">
    <name type="scientific">Agrocybe chaxingu</name>
    <dbReference type="NCBI Taxonomy" id="84603"/>
    <lineage>
        <taxon>Eukaryota</taxon>
        <taxon>Fungi</taxon>
        <taxon>Dikarya</taxon>
        <taxon>Basidiomycota</taxon>
        <taxon>Agaricomycotina</taxon>
        <taxon>Agaricomycetes</taxon>
        <taxon>Agaricomycetidae</taxon>
        <taxon>Agaricales</taxon>
        <taxon>Agaricineae</taxon>
        <taxon>Strophariaceae</taxon>
        <taxon>Agrocybe</taxon>
    </lineage>
</organism>
<dbReference type="EMBL" id="JANKHO010000379">
    <property type="protein sequence ID" value="KAJ3510692.1"/>
    <property type="molecule type" value="Genomic_DNA"/>
</dbReference>
<name>A0A9W8MVV6_9AGAR</name>